<dbReference type="EMBL" id="LSSK01000073">
    <property type="protein sequence ID" value="OMH85527.1"/>
    <property type="molecule type" value="Genomic_DNA"/>
</dbReference>
<dbReference type="Proteomes" id="UP000188320">
    <property type="component" value="Unassembled WGS sequence"/>
</dbReference>
<comment type="caution">
    <text evidence="1">The sequence shown here is derived from an EMBL/GenBank/DDBJ whole genome shotgun (WGS) entry which is preliminary data.</text>
</comment>
<organism evidence="1 2">
    <name type="scientific">Zancudomyces culisetae</name>
    <name type="common">Gut fungus</name>
    <name type="synonym">Smittium culisetae</name>
    <dbReference type="NCBI Taxonomy" id="1213189"/>
    <lineage>
        <taxon>Eukaryota</taxon>
        <taxon>Fungi</taxon>
        <taxon>Fungi incertae sedis</taxon>
        <taxon>Zoopagomycota</taxon>
        <taxon>Kickxellomycotina</taxon>
        <taxon>Harpellomycetes</taxon>
        <taxon>Harpellales</taxon>
        <taxon>Legeriomycetaceae</taxon>
        <taxon>Zancudomyces</taxon>
    </lineage>
</organism>
<reference evidence="2" key="1">
    <citation type="submission" date="2017-01" db="EMBL/GenBank/DDBJ databases">
        <authorList>
            <person name="Wang Y."/>
            <person name="White M."/>
            <person name="Kvist S."/>
            <person name="Moncalvo J.-M."/>
        </authorList>
    </citation>
    <scope>NUCLEOTIDE SEQUENCE [LARGE SCALE GENOMIC DNA]</scope>
    <source>
        <strain evidence="2">COL-18-3</strain>
    </source>
</reference>
<keyword evidence="2" id="KW-1185">Reference proteome</keyword>
<evidence type="ECO:0000313" key="2">
    <source>
        <dbReference type="Proteomes" id="UP000188320"/>
    </source>
</evidence>
<dbReference type="AlphaFoldDB" id="A0A1R1PX98"/>
<protein>
    <submittedName>
        <fullName evidence="1">Uncharacterized protein</fullName>
    </submittedName>
</protein>
<proteinExistence type="predicted"/>
<accession>A0A1R1PX98</accession>
<gene>
    <name evidence="1" type="ORF">AX774_g916</name>
</gene>
<evidence type="ECO:0000313" key="1">
    <source>
        <dbReference type="EMBL" id="OMH85527.1"/>
    </source>
</evidence>
<sequence>MIWWMRFLRRKFMIDHRLSPTPQVLLHIKPQKWGRGLTLVIKNQDRRNRVCNQDLDDIYYGRIHSCRVKFPKTANPKIGYCVLFHQFLSL</sequence>
<name>A0A1R1PX98_ZANCU</name>